<dbReference type="RefSeq" id="WP_066195327.1">
    <property type="nucleotide sequence ID" value="NZ_JAMAUX010000001.1"/>
</dbReference>
<comment type="caution">
    <text evidence="1">The sequence shown here is derived from an EMBL/GenBank/DDBJ whole genome shotgun (WGS) entry which is preliminary data.</text>
</comment>
<organism evidence="1 2">
    <name type="scientific">Cytobacillus horneckiae</name>
    <dbReference type="NCBI Taxonomy" id="549687"/>
    <lineage>
        <taxon>Bacteria</taxon>
        <taxon>Bacillati</taxon>
        <taxon>Bacillota</taxon>
        <taxon>Bacilli</taxon>
        <taxon>Bacillales</taxon>
        <taxon>Bacillaceae</taxon>
        <taxon>Cytobacillus</taxon>
    </lineage>
</organism>
<reference evidence="1 2" key="1">
    <citation type="journal article" date="2010" name="Int. J. Syst. Evol. Microbiol.">
        <title>Bacillus horneckiae sp. nov., isolated from a spacecraft-assembly clean room.</title>
        <authorList>
            <person name="Vaishampayan P."/>
            <person name="Probst A."/>
            <person name="Krishnamurthi S."/>
            <person name="Ghosh S."/>
            <person name="Osman S."/>
            <person name="McDowall A."/>
            <person name="Ruckmani A."/>
            <person name="Mayilraj S."/>
            <person name="Venkateswaran K."/>
        </authorList>
    </citation>
    <scope>NUCLEOTIDE SEQUENCE [LARGE SCALE GENOMIC DNA]</scope>
    <source>
        <strain evidence="2">1PO1SC</strain>
    </source>
</reference>
<evidence type="ECO:0000313" key="2">
    <source>
        <dbReference type="Proteomes" id="UP000233343"/>
    </source>
</evidence>
<dbReference type="EMBL" id="PISD01000010">
    <property type="protein sequence ID" value="PKG29888.1"/>
    <property type="molecule type" value="Genomic_DNA"/>
</dbReference>
<sequence length="74" mass="9010">MLNRSEKRLIIHDLLYLKNLKSRLPYGSKEKIDTLNEEISFIENIIQLHNMTQKEIQGYISFLQSNQNREYYYE</sequence>
<accession>A0A2N0ZK59</accession>
<protein>
    <submittedName>
        <fullName evidence="1">Uncharacterized protein</fullName>
    </submittedName>
</protein>
<evidence type="ECO:0000313" key="1">
    <source>
        <dbReference type="EMBL" id="PKG29888.1"/>
    </source>
</evidence>
<dbReference type="Proteomes" id="UP000233343">
    <property type="component" value="Unassembled WGS sequence"/>
</dbReference>
<name>A0A2N0ZK59_9BACI</name>
<keyword evidence="2" id="KW-1185">Reference proteome</keyword>
<proteinExistence type="predicted"/>
<gene>
    <name evidence="1" type="ORF">CWS20_05790</name>
</gene>
<dbReference type="AlphaFoldDB" id="A0A2N0ZK59"/>